<feature type="region of interest" description="Disordered" evidence="1">
    <location>
        <begin position="2040"/>
        <end position="2072"/>
    </location>
</feature>
<feature type="region of interest" description="Disordered" evidence="1">
    <location>
        <begin position="1239"/>
        <end position="1289"/>
    </location>
</feature>
<reference evidence="3" key="1">
    <citation type="journal article" date="2024" name="Gigascience">
        <title>Chromosome-level genome of the poultry shaft louse Menopon gallinae provides insight into the host-switching and adaptive evolution of parasitic lice.</title>
        <authorList>
            <person name="Xu Y."/>
            <person name="Ma L."/>
            <person name="Liu S."/>
            <person name="Liang Y."/>
            <person name="Liu Q."/>
            <person name="He Z."/>
            <person name="Tian L."/>
            <person name="Duan Y."/>
            <person name="Cai W."/>
            <person name="Li H."/>
            <person name="Song F."/>
        </authorList>
    </citation>
    <scope>NUCLEOTIDE SEQUENCE</scope>
    <source>
        <strain evidence="3">Cailab_2023a</strain>
    </source>
</reference>
<feature type="compositionally biased region" description="Polar residues" evidence="1">
    <location>
        <begin position="1154"/>
        <end position="1175"/>
    </location>
</feature>
<feature type="compositionally biased region" description="Basic and acidic residues" evidence="1">
    <location>
        <begin position="1106"/>
        <end position="1119"/>
    </location>
</feature>
<feature type="compositionally biased region" description="Acidic residues" evidence="1">
    <location>
        <begin position="1125"/>
        <end position="1146"/>
    </location>
</feature>
<dbReference type="InterPro" id="IPR022189">
    <property type="entry name" value="SMTN"/>
</dbReference>
<feature type="compositionally biased region" description="Polar residues" evidence="1">
    <location>
        <begin position="272"/>
        <end position="287"/>
    </location>
</feature>
<feature type="region of interest" description="Disordered" evidence="1">
    <location>
        <begin position="1029"/>
        <end position="1052"/>
    </location>
</feature>
<feature type="compositionally biased region" description="Polar residues" evidence="1">
    <location>
        <begin position="215"/>
        <end position="224"/>
    </location>
</feature>
<feature type="compositionally biased region" description="Acidic residues" evidence="1">
    <location>
        <begin position="55"/>
        <end position="65"/>
    </location>
</feature>
<feature type="region of interest" description="Disordered" evidence="1">
    <location>
        <begin position="1"/>
        <end position="423"/>
    </location>
</feature>
<dbReference type="Pfam" id="PF12510">
    <property type="entry name" value="Smoothelin"/>
    <property type="match status" value="1"/>
</dbReference>
<feature type="compositionally biased region" description="Basic and acidic residues" evidence="1">
    <location>
        <begin position="144"/>
        <end position="167"/>
    </location>
</feature>
<feature type="region of interest" description="Disordered" evidence="1">
    <location>
        <begin position="1823"/>
        <end position="1972"/>
    </location>
</feature>
<feature type="compositionally biased region" description="Low complexity" evidence="1">
    <location>
        <begin position="188"/>
        <end position="206"/>
    </location>
</feature>
<feature type="compositionally biased region" description="Basic and acidic residues" evidence="1">
    <location>
        <begin position="8"/>
        <end position="18"/>
    </location>
</feature>
<feature type="region of interest" description="Disordered" evidence="1">
    <location>
        <begin position="1411"/>
        <end position="1437"/>
    </location>
</feature>
<feature type="compositionally biased region" description="Polar residues" evidence="1">
    <location>
        <begin position="124"/>
        <end position="133"/>
    </location>
</feature>
<feature type="compositionally biased region" description="Basic and acidic residues" evidence="1">
    <location>
        <begin position="400"/>
        <end position="417"/>
    </location>
</feature>
<feature type="region of interest" description="Disordered" evidence="1">
    <location>
        <begin position="978"/>
        <end position="1016"/>
    </location>
</feature>
<feature type="compositionally biased region" description="Polar residues" evidence="1">
    <location>
        <begin position="2052"/>
        <end position="2064"/>
    </location>
</feature>
<organism evidence="3">
    <name type="scientific">Menopon gallinae</name>
    <name type="common">poultry shaft louse</name>
    <dbReference type="NCBI Taxonomy" id="328185"/>
    <lineage>
        <taxon>Eukaryota</taxon>
        <taxon>Metazoa</taxon>
        <taxon>Ecdysozoa</taxon>
        <taxon>Arthropoda</taxon>
        <taxon>Hexapoda</taxon>
        <taxon>Insecta</taxon>
        <taxon>Pterygota</taxon>
        <taxon>Neoptera</taxon>
        <taxon>Paraneoptera</taxon>
        <taxon>Psocodea</taxon>
        <taxon>Troctomorpha</taxon>
        <taxon>Phthiraptera</taxon>
        <taxon>Amblycera</taxon>
        <taxon>Menoponidae</taxon>
        <taxon>Menopon</taxon>
    </lineage>
</organism>
<feature type="compositionally biased region" description="Basic and acidic residues" evidence="1">
    <location>
        <begin position="66"/>
        <end position="75"/>
    </location>
</feature>
<name>A0AAW2HRE5_9NEOP</name>
<evidence type="ECO:0000256" key="1">
    <source>
        <dbReference type="SAM" id="MobiDB-lite"/>
    </source>
</evidence>
<feature type="compositionally biased region" description="Low complexity" evidence="1">
    <location>
        <begin position="1874"/>
        <end position="1884"/>
    </location>
</feature>
<gene>
    <name evidence="3" type="ORF">PYX00_005156</name>
</gene>
<feature type="compositionally biased region" description="Basic and acidic residues" evidence="1">
    <location>
        <begin position="293"/>
        <end position="306"/>
    </location>
</feature>
<feature type="compositionally biased region" description="Polar residues" evidence="1">
    <location>
        <begin position="344"/>
        <end position="357"/>
    </location>
</feature>
<feature type="compositionally biased region" description="Polar residues" evidence="1">
    <location>
        <begin position="1252"/>
        <end position="1283"/>
    </location>
</feature>
<feature type="compositionally biased region" description="Basic and acidic residues" evidence="1">
    <location>
        <begin position="1239"/>
        <end position="1251"/>
    </location>
</feature>
<evidence type="ECO:0000259" key="2">
    <source>
        <dbReference type="Pfam" id="PF12510"/>
    </source>
</evidence>
<feature type="compositionally biased region" description="Polar residues" evidence="1">
    <location>
        <begin position="1041"/>
        <end position="1052"/>
    </location>
</feature>
<feature type="compositionally biased region" description="Polar residues" evidence="1">
    <location>
        <begin position="1892"/>
        <end position="1921"/>
    </location>
</feature>
<sequence length="2072" mass="232446">MNKAVKKSYMDDETREESLTDSITSSYGIGPTDDKGMPLFGLKALRRQNKPTPDVEPDFTPYEEEPSPRDIKDSSGRPLFGLKALQISKSPARNDDEKPASEPADKTPLKDLVNRHDKHARGNAVSQPQQHTPSRLRDTFAQNRNEEFIRKESDAEDVNRLTKDRGQSLRAMIQRHESLTESDRRPETVTTSSSFSSSTVVRSSAVRKPDGGISVKSQVIQGETISKDGEKPKSRVRTAEYSYETPKDEDDYVTDEEHQIVDGRIVTRKTTKAVSSRSNTTESVLSRTSRKSLSPERKSHDEDNTAKKTTKRPISEKLSHLSRKFSNEPEDTGRRSSGHEPHYSSHTKSSLLHSNVYTSTHTDRHSSTRYGDDDTSSRRRSATPPDETSLNRRRSSTPLDELKESLFRKSSTTHDEGDASSNLFTRYGRGGAVKALSQKFQQAGAEAESSKTTSSYPKAGLILRSASFKHTNGDLTPPDSPTYKQSASMEGRVGSPTALRLGRDGKDDREGRRWSRDGEHDYNEYESTRRVTSRSVTETSDGRSFLGSSSKVTGVQDIISRMKAADQEDVGFESPEDIQARSLLNKFLGASVMMSGMEPLVKASGNSSATLVSQVERQRILHSSPTETSGQSYVITDTLTDYDNIDHIWDERKLRQLLDACTNYEGRRKIRARLRTVMAEKSACEEVVAAAQEEENLKSGDGSKTVQAGESLLPYLVEQLRTSLILESRPGQKNEDGASVTHMEDSGTESGEDLRLLVGLRDSICDGKVVKKTEQLNKKLLTEVQEALEKLQTSLNSGADNSLDPITRDTLLQLVTRLQSSLKLAPGISAESKPSTRNRFANRRLNRQNRHTVGVTQEELADARRLIQESSLTGGCNFIDTGQSKKIDKPGSEQPVISYAVVKQNSADDVSSNTPFKLFRPIHFNQGKFKIPGHLGSSTAKPFLSSKQIQSADEWVRNQIGNSRRLSESCVAQYSGPTYLSPGENSEDGCEPKSTVFGSDKNDQPKTLKSPSPPYKNIQYAPTVFSQYEPEPQRPRAIPNDSKSLNRSSSQGLVRDEKVRLISPVKHSISMDNGDSVLEYDPSLSLFTPEQSVKIAVHKAAINKQLSREEEKRVRKLSVESDIGSTEDEAMEEDGDISSVTDDEDELTVKSGKKNYSNTQPNYQSYNPPDQTQNRFLDRTDVNHMDVRKNLLKNVSDESKTATEEPINRFEKRIQEIQNEKKVENRQKIRSIEELQKIYSDRKEKEKKSNTETRSQMIQNVQAKYQKNLNDQSTNQKTYNPQRLNPEIRSKYENEIRKNMENDMRSRPIWNEEDDRRRKESLRGLEYFTSLERNGLLDAPMDISLTESEMSISSTSTESSMSHAQKLLRLATGEKSEKHSSKKVKMKRANTIDIPKPLNYYDVDDYSDYTDDEQKHDGCTSTVKSMKPTIPPLEPRTESDKKFLALLRQQNQPKISNTIWMKGQEPQNRNPFAEHQWGNRFSRIKTTFEKVDGKKEAPTKNLPLSSAITGARAFWKSADDSAAILKSHKESLSVADRPKLTRQGSQFLKKLFQQKEMEEKPARLPWTNQENVVVGTLTLGPQKPDNRINKSNQFSHAPMSAFRPVERKLDPAKVYNNCAKISKPIPVMPDRQEMGPSLPWTKEKPAERQLNSTVAKFESLSSRETSPTLLPPRAKLQDKVHFMCTSQEPPPPPPPLPAAPITRSPIQSNFVQSKTQVFTPNYPVVNIKPEPPYPTDRPQKKELYNPVTTYSVDVAATSTVYPNVDTFEYDSAVSTPEEQMAITKVMGSPVQQQAVTVRQKTHRRNDEEDNRSCAAKSLTNVLQRFSSPPTTRGGLHDVTYTKSSLLPPNLPTGKVSPTSPGSPDERLKLRRPSSAESLALSNSSEELRENEMVTTSRLQIPVTQYRANSLQDLSPQGSPTPRQAAPAGTLRKSESCHQLTALKPKRPQSLVLPDLPAPQRKTPTSLTKTKSSHALSFPKQFEAVINPAAIEMKQRTVEEYFSVKKRTKKEVKTDFVKLDDNLENVDEAFDALFSSVSNTGRTQKSEDYFPRGSNQISKSVSASAIQRRKNCK</sequence>
<protein>
    <recommendedName>
        <fullName evidence="2">Smoothelin domain-containing protein</fullName>
    </recommendedName>
</protein>
<dbReference type="EMBL" id="JARGDH010000003">
    <property type="protein sequence ID" value="KAL0272020.1"/>
    <property type="molecule type" value="Genomic_DNA"/>
</dbReference>
<feature type="compositionally biased region" description="Basic and acidic residues" evidence="1">
    <location>
        <begin position="501"/>
        <end position="529"/>
    </location>
</feature>
<comment type="caution">
    <text evidence="3">The sequence shown here is derived from an EMBL/GenBank/DDBJ whole genome shotgun (WGS) entry which is preliminary data.</text>
</comment>
<feature type="region of interest" description="Disordered" evidence="1">
    <location>
        <begin position="728"/>
        <end position="751"/>
    </location>
</feature>
<feature type="region of interest" description="Disordered" evidence="1">
    <location>
        <begin position="469"/>
        <end position="548"/>
    </location>
</feature>
<feature type="compositionally biased region" description="Basic and acidic residues" evidence="1">
    <location>
        <begin position="174"/>
        <end position="187"/>
    </location>
</feature>
<feature type="compositionally biased region" description="Basic and acidic residues" evidence="1">
    <location>
        <begin position="361"/>
        <end position="377"/>
    </location>
</feature>
<feature type="compositionally biased region" description="Basic and acidic residues" evidence="1">
    <location>
        <begin position="92"/>
        <end position="115"/>
    </location>
</feature>
<evidence type="ECO:0000313" key="3">
    <source>
        <dbReference type="EMBL" id="KAL0272020.1"/>
    </source>
</evidence>
<feature type="region of interest" description="Disordered" evidence="1">
    <location>
        <begin position="1104"/>
        <end position="1175"/>
    </location>
</feature>
<feature type="domain" description="Smoothelin" evidence="2">
    <location>
        <begin position="644"/>
        <end position="681"/>
    </location>
</feature>
<accession>A0AAW2HRE5</accession>
<proteinExistence type="predicted"/>
<feature type="compositionally biased region" description="Basic and acidic residues" evidence="1">
    <location>
        <begin position="313"/>
        <end position="343"/>
    </location>
</feature>